<proteinExistence type="predicted"/>
<feature type="region of interest" description="Disordered" evidence="1">
    <location>
        <begin position="11"/>
        <end position="40"/>
    </location>
</feature>
<gene>
    <name evidence="2" type="ORF">AVDCRST_MAG57-1415</name>
</gene>
<dbReference type="AlphaFoldDB" id="A0A6J4I1Y8"/>
<feature type="non-terminal residue" evidence="2">
    <location>
        <position position="1"/>
    </location>
</feature>
<feature type="non-terminal residue" evidence="2">
    <location>
        <position position="40"/>
    </location>
</feature>
<accession>A0A6J4I1Y8</accession>
<reference evidence="2" key="1">
    <citation type="submission" date="2020-02" db="EMBL/GenBank/DDBJ databases">
        <authorList>
            <person name="Meier V. D."/>
        </authorList>
    </citation>
    <scope>NUCLEOTIDE SEQUENCE</scope>
    <source>
        <strain evidence="2">AVDCRST_MAG57</strain>
    </source>
</reference>
<name>A0A6J4I1Y8_9ACTN</name>
<sequence>WNYWWWCCPSRPALGASSEEEPRTWARSGPASTGLPPGRR</sequence>
<protein>
    <submittedName>
        <fullName evidence="2">Uncharacterized protein</fullName>
    </submittedName>
</protein>
<evidence type="ECO:0000313" key="2">
    <source>
        <dbReference type="EMBL" id="CAA9239147.1"/>
    </source>
</evidence>
<evidence type="ECO:0000256" key="1">
    <source>
        <dbReference type="SAM" id="MobiDB-lite"/>
    </source>
</evidence>
<dbReference type="EMBL" id="CADCTI010000126">
    <property type="protein sequence ID" value="CAA9239147.1"/>
    <property type="molecule type" value="Genomic_DNA"/>
</dbReference>
<organism evidence="2">
    <name type="scientific">uncultured Blastococcus sp</name>
    <dbReference type="NCBI Taxonomy" id="217144"/>
    <lineage>
        <taxon>Bacteria</taxon>
        <taxon>Bacillati</taxon>
        <taxon>Actinomycetota</taxon>
        <taxon>Actinomycetes</taxon>
        <taxon>Geodermatophilales</taxon>
        <taxon>Geodermatophilaceae</taxon>
        <taxon>Blastococcus</taxon>
        <taxon>environmental samples</taxon>
    </lineage>
</organism>